<gene>
    <name evidence="4" type="ORF">QE383_002632</name>
</gene>
<feature type="region of interest" description="Disordered" evidence="2">
    <location>
        <begin position="235"/>
        <end position="306"/>
    </location>
</feature>
<evidence type="ECO:0000256" key="2">
    <source>
        <dbReference type="SAM" id="MobiDB-lite"/>
    </source>
</evidence>
<accession>A0AAW8GD89</accession>
<keyword evidence="4" id="KW-0969">Cilium</keyword>
<sequence length="306" mass="33220">MNRSLSRGLLLALALGLALPALAADDEVVAQLNARLNALDANPDLREQGAYERLQAVQAIARYADSKRSERDALLYVAQRRVEIAEVAAQNGAIGRQIDTLDRTRNDLLLEASRRETARARQEAERLRVQQQIQAEEAERLRQQAEAEAAAQAEQVQEVISTATSTQQAKLNAARQKDAALARQEAELVSGAKLPKSSFGADGAETFVLTPAMFQDGQGHADRGRQVRGAGACGLHGRHQGHQAAGGGLRRQTVGCRPLGGPADRADFRRRGQGPGHRRRRQGRQQDAGGRGHRGTVIFIKNQSFI</sequence>
<feature type="chain" id="PRO_5043768088" evidence="3">
    <location>
        <begin position="24"/>
        <end position="306"/>
    </location>
</feature>
<name>A0AAW8GD89_9GAMM</name>
<dbReference type="Proteomes" id="UP001234354">
    <property type="component" value="Unassembled WGS sequence"/>
</dbReference>
<reference evidence="4" key="1">
    <citation type="submission" date="2023-07" db="EMBL/GenBank/DDBJ databases">
        <title>Functional and genomic diversity of the sorghum phyllosphere microbiome.</title>
        <authorList>
            <person name="Shade A."/>
        </authorList>
    </citation>
    <scope>NUCLEOTIDE SEQUENCE</scope>
    <source>
        <strain evidence="4">SORGH_AS_0908</strain>
    </source>
</reference>
<keyword evidence="4" id="KW-0966">Cell projection</keyword>
<dbReference type="AlphaFoldDB" id="A0AAW8GD89"/>
<dbReference type="EMBL" id="JAUTBB010000001">
    <property type="protein sequence ID" value="MDQ1120324.1"/>
    <property type="molecule type" value="Genomic_DNA"/>
</dbReference>
<feature type="coiled-coil region" evidence="1">
    <location>
        <begin position="110"/>
        <end position="162"/>
    </location>
</feature>
<protein>
    <submittedName>
        <fullName evidence="4">Flagellar biosynthesis GTPase FlhF</fullName>
    </submittedName>
</protein>
<comment type="caution">
    <text evidence="4">The sequence shown here is derived from an EMBL/GenBank/DDBJ whole genome shotgun (WGS) entry which is preliminary data.</text>
</comment>
<feature type="signal peptide" evidence="3">
    <location>
        <begin position="1"/>
        <end position="23"/>
    </location>
</feature>
<dbReference type="RefSeq" id="WP_307184057.1">
    <property type="nucleotide sequence ID" value="NZ_JAUTBB010000001.1"/>
</dbReference>
<evidence type="ECO:0000313" key="4">
    <source>
        <dbReference type="EMBL" id="MDQ1120324.1"/>
    </source>
</evidence>
<evidence type="ECO:0000256" key="1">
    <source>
        <dbReference type="SAM" id="Coils"/>
    </source>
</evidence>
<keyword evidence="3" id="KW-0732">Signal</keyword>
<evidence type="ECO:0000256" key="3">
    <source>
        <dbReference type="SAM" id="SignalP"/>
    </source>
</evidence>
<proteinExistence type="predicted"/>
<keyword evidence="4" id="KW-0282">Flagellum</keyword>
<keyword evidence="1" id="KW-0175">Coiled coil</keyword>
<evidence type="ECO:0000313" key="5">
    <source>
        <dbReference type="Proteomes" id="UP001234354"/>
    </source>
</evidence>
<organism evidence="4 5">
    <name type="scientific">Pseudoxanthomonas winnipegensis</name>
    <dbReference type="NCBI Taxonomy" id="2480810"/>
    <lineage>
        <taxon>Bacteria</taxon>
        <taxon>Pseudomonadati</taxon>
        <taxon>Pseudomonadota</taxon>
        <taxon>Gammaproteobacteria</taxon>
        <taxon>Lysobacterales</taxon>
        <taxon>Lysobacteraceae</taxon>
        <taxon>Pseudoxanthomonas</taxon>
    </lineage>
</organism>